<name>A0A077ZEC7_TRITR</name>
<sequence>MPKGLYADIACPDEYILPSDLLQGTGFMNPVSQSRRCPLTASQQRQLLKAAMINRMEQHLTPPAFPYPALPFQGPIIPAPTLPLNHRHGLPVQMALPPFRPSRPKPSRPSVIEYMMLNMYLSAQLDRRRKRMERIARCEALCAEMALRDSECPPCVKA</sequence>
<keyword evidence="2" id="KW-1185">Reference proteome</keyword>
<reference evidence="1" key="1">
    <citation type="submission" date="2014-01" db="EMBL/GenBank/DDBJ databases">
        <authorList>
            <person name="Aslett M."/>
        </authorList>
    </citation>
    <scope>NUCLEOTIDE SEQUENCE</scope>
</reference>
<keyword evidence="1" id="KW-0808">Transferase</keyword>
<accession>A0A077ZEC7</accession>
<keyword evidence="1" id="KW-0418">Kinase</keyword>
<evidence type="ECO:0000313" key="1">
    <source>
        <dbReference type="EMBL" id="CDW57035.1"/>
    </source>
</evidence>
<protein>
    <submittedName>
        <fullName evidence="1">MAPKKK cascade protein kinase regulator STE50</fullName>
    </submittedName>
</protein>
<dbReference type="OrthoDB" id="10326979at2759"/>
<evidence type="ECO:0000313" key="2">
    <source>
        <dbReference type="Proteomes" id="UP000030665"/>
    </source>
</evidence>
<organism evidence="1 2">
    <name type="scientific">Trichuris trichiura</name>
    <name type="common">Whipworm</name>
    <name type="synonym">Trichocephalus trichiurus</name>
    <dbReference type="NCBI Taxonomy" id="36087"/>
    <lineage>
        <taxon>Eukaryota</taxon>
        <taxon>Metazoa</taxon>
        <taxon>Ecdysozoa</taxon>
        <taxon>Nematoda</taxon>
        <taxon>Enoplea</taxon>
        <taxon>Dorylaimia</taxon>
        <taxon>Trichinellida</taxon>
        <taxon>Trichuridae</taxon>
        <taxon>Trichuris</taxon>
    </lineage>
</organism>
<proteinExistence type="predicted"/>
<dbReference type="Proteomes" id="UP000030665">
    <property type="component" value="Unassembled WGS sequence"/>
</dbReference>
<gene>
    <name evidence="1" type="ORF">TTRE_0000531801</name>
</gene>
<dbReference type="AlphaFoldDB" id="A0A077ZEC7"/>
<dbReference type="EMBL" id="HG806109">
    <property type="protein sequence ID" value="CDW57035.1"/>
    <property type="molecule type" value="Genomic_DNA"/>
</dbReference>
<reference evidence="1" key="2">
    <citation type="submission" date="2014-03" db="EMBL/GenBank/DDBJ databases">
        <title>The whipworm genome and dual-species transcriptomics of an intimate host-pathogen interaction.</title>
        <authorList>
            <person name="Foth B.J."/>
            <person name="Tsai I.J."/>
            <person name="Reid A.J."/>
            <person name="Bancroft A.J."/>
            <person name="Nichol S."/>
            <person name="Tracey A."/>
            <person name="Holroyd N."/>
            <person name="Cotton J.A."/>
            <person name="Stanley E.J."/>
            <person name="Zarowiecki M."/>
            <person name="Liu J.Z."/>
            <person name="Huckvale T."/>
            <person name="Cooper P.J."/>
            <person name="Grencis R.K."/>
            <person name="Berriman M."/>
        </authorList>
    </citation>
    <scope>NUCLEOTIDE SEQUENCE [LARGE SCALE GENOMIC DNA]</scope>
</reference>
<dbReference type="GO" id="GO:0016301">
    <property type="term" value="F:kinase activity"/>
    <property type="evidence" value="ECO:0007669"/>
    <property type="project" value="UniProtKB-KW"/>
</dbReference>